<comment type="caution">
    <text evidence="4">The sequence shown here is derived from an EMBL/GenBank/DDBJ whole genome shotgun (WGS) entry which is preliminary data.</text>
</comment>
<accession>A0A0D1KEF5</accession>
<dbReference type="InterPro" id="IPR036869">
    <property type="entry name" value="J_dom_sf"/>
</dbReference>
<protein>
    <submittedName>
        <fullName evidence="4">DnaJ domain protein</fullName>
    </submittedName>
</protein>
<proteinExistence type="predicted"/>
<evidence type="ECO:0000256" key="2">
    <source>
        <dbReference type="ARBA" id="ARBA00023016"/>
    </source>
</evidence>
<dbReference type="GO" id="GO:0006260">
    <property type="term" value="P:DNA replication"/>
    <property type="evidence" value="ECO:0007669"/>
    <property type="project" value="UniProtKB-KW"/>
</dbReference>
<dbReference type="SUPFAM" id="SSF46565">
    <property type="entry name" value="Chaperone J-domain"/>
    <property type="match status" value="1"/>
</dbReference>
<gene>
    <name evidence="4" type="ORF">SC09_contig8orf00246</name>
</gene>
<dbReference type="EMBL" id="JXBC01000014">
    <property type="protein sequence ID" value="KIU04572.1"/>
    <property type="molecule type" value="Genomic_DNA"/>
</dbReference>
<evidence type="ECO:0000313" key="5">
    <source>
        <dbReference type="Proteomes" id="UP000032247"/>
    </source>
</evidence>
<evidence type="ECO:0000256" key="1">
    <source>
        <dbReference type="ARBA" id="ARBA00022705"/>
    </source>
</evidence>
<feature type="domain" description="J" evidence="3">
    <location>
        <begin position="1"/>
        <end position="63"/>
    </location>
</feature>
<dbReference type="CDD" id="cd06257">
    <property type="entry name" value="DnaJ"/>
    <property type="match status" value="1"/>
</dbReference>
<dbReference type="InterPro" id="IPR001623">
    <property type="entry name" value="DnaJ_domain"/>
</dbReference>
<dbReference type="Proteomes" id="UP000032247">
    <property type="component" value="Unassembled WGS sequence"/>
</dbReference>
<name>A0A0D1KEF5_BACIU</name>
<organism evidence="4 5">
    <name type="scientific">Bacillus subtilis</name>
    <dbReference type="NCBI Taxonomy" id="1423"/>
    <lineage>
        <taxon>Bacteria</taxon>
        <taxon>Bacillati</taxon>
        <taxon>Bacillota</taxon>
        <taxon>Bacilli</taxon>
        <taxon>Bacillales</taxon>
        <taxon>Bacillaceae</taxon>
        <taxon>Bacillus</taxon>
    </lineage>
</organism>
<dbReference type="PATRIC" id="fig|1423.173.peg.5039"/>
<keyword evidence="1" id="KW-0235">DNA replication</keyword>
<dbReference type="PROSITE" id="PS50076">
    <property type="entry name" value="DNAJ_2"/>
    <property type="match status" value="1"/>
</dbReference>
<evidence type="ECO:0000313" key="4">
    <source>
        <dbReference type="EMBL" id="KIU04572.1"/>
    </source>
</evidence>
<reference evidence="4 5" key="1">
    <citation type="submission" date="2014-12" db="EMBL/GenBank/DDBJ databases">
        <title>Comparative genome analysis of Bacillus coagulans HM-08, Clostridium butyricum HM-68, Bacillus subtilis HM-66 and Bacillus licheniformis BL-09.</title>
        <authorList>
            <person name="Zhang H."/>
        </authorList>
    </citation>
    <scope>NUCLEOTIDE SEQUENCE [LARGE SCALE GENOMIC DNA]</scope>
    <source>
        <strain evidence="4 5">HM-66</strain>
    </source>
</reference>
<keyword evidence="2" id="KW-0346">Stress response</keyword>
<evidence type="ECO:0000259" key="3">
    <source>
        <dbReference type="PROSITE" id="PS50076"/>
    </source>
</evidence>
<dbReference type="AlphaFoldDB" id="A0A0D1KEF5"/>
<dbReference type="Pfam" id="PF00226">
    <property type="entry name" value="DnaJ"/>
    <property type="match status" value="1"/>
</dbReference>
<dbReference type="SMART" id="SM00271">
    <property type="entry name" value="DnaJ"/>
    <property type="match status" value="1"/>
</dbReference>
<sequence>MRFFQEVTDLKELKKQYRKLAMEFHPDRGGNEEDFILLKEEYDVLYNQLSKDSRSKDSYPEVIDSLMKYNVDIEIIGSWVWVTGQTYQIRKELKELGFQWAAKKKAWFWHEGDYVKKHKKNFSLDEIREMHDTEIVKKRHQPKYLNYA</sequence>
<dbReference type="Gene3D" id="1.10.287.110">
    <property type="entry name" value="DnaJ domain"/>
    <property type="match status" value="1"/>
</dbReference>